<dbReference type="EMBL" id="JACJVN010000027">
    <property type="protein sequence ID" value="MBB6677125.1"/>
    <property type="molecule type" value="Genomic_DNA"/>
</dbReference>
<dbReference type="Pfam" id="PF08279">
    <property type="entry name" value="HTH_11"/>
    <property type="match status" value="1"/>
</dbReference>
<sequence>MSKATNMLSILWLLRSGRRMTAQKLADELEIHIRTVYRCIDSLCASGVPIIADSGPNGGYRILDHFTESPLVFDTEEQKALVHASAFALEAGYPFDVELIRAIDKLKLYTNEGQLEQIERHSQGLDVIHPPSEPKQREWLRMLEYAAVLGRSLEMEYRKEGADAPAVRIFDPYGIVHWKGAWYAAGFCRMRSELRSFRVDRIIRLTYGEGGFERPPGFSAKRFLLGSLLPDTLGEETLSDVRIGGPQQALDLLCQHWLFGHALRERCDTEALFRIGEPTLSKYVPYYLLPYGRALTIHEPRRLVERMAEVSAELAGHYQNMKPAPTAETGKGEGCP</sequence>
<dbReference type="InterPro" id="IPR051534">
    <property type="entry name" value="CBASS_pafABC_assoc_protein"/>
</dbReference>
<gene>
    <name evidence="3" type="ORF">H4Q31_07270</name>
</gene>
<feature type="domain" description="WYL" evidence="2">
    <location>
        <begin position="139"/>
        <end position="205"/>
    </location>
</feature>
<dbReference type="SUPFAM" id="SSF46785">
    <property type="entry name" value="Winged helix' DNA-binding domain"/>
    <property type="match status" value="1"/>
</dbReference>
<keyword evidence="4" id="KW-1185">Reference proteome</keyword>
<dbReference type="InterPro" id="IPR013196">
    <property type="entry name" value="HTH_11"/>
</dbReference>
<reference evidence="3 4" key="1">
    <citation type="submission" date="2020-08" db="EMBL/GenBank/DDBJ databases">
        <title>Cohnella phylogeny.</title>
        <authorList>
            <person name="Dunlap C."/>
        </authorList>
    </citation>
    <scope>NUCLEOTIDE SEQUENCE [LARGE SCALE GENOMIC DNA]</scope>
    <source>
        <strain evidence="3 4">DSM 103658</strain>
    </source>
</reference>
<comment type="caution">
    <text evidence="3">The sequence shown here is derived from an EMBL/GenBank/DDBJ whole genome shotgun (WGS) entry which is preliminary data.</text>
</comment>
<feature type="domain" description="Helix-turn-helix type 11" evidence="1">
    <location>
        <begin position="8"/>
        <end position="61"/>
    </location>
</feature>
<dbReference type="Gene3D" id="1.10.10.10">
    <property type="entry name" value="Winged helix-like DNA-binding domain superfamily/Winged helix DNA-binding domain"/>
    <property type="match status" value="1"/>
</dbReference>
<dbReference type="Pfam" id="PF13280">
    <property type="entry name" value="WYL"/>
    <property type="match status" value="1"/>
</dbReference>
<dbReference type="PANTHER" id="PTHR34580">
    <property type="match status" value="1"/>
</dbReference>
<dbReference type="PANTHER" id="PTHR34580:SF3">
    <property type="entry name" value="PROTEIN PAFB"/>
    <property type="match status" value="1"/>
</dbReference>
<organism evidence="3 4">
    <name type="scientific">Cohnella lubricantis</name>
    <dbReference type="NCBI Taxonomy" id="2163172"/>
    <lineage>
        <taxon>Bacteria</taxon>
        <taxon>Bacillati</taxon>
        <taxon>Bacillota</taxon>
        <taxon>Bacilli</taxon>
        <taxon>Bacillales</taxon>
        <taxon>Paenibacillaceae</taxon>
        <taxon>Cohnella</taxon>
    </lineage>
</organism>
<dbReference type="InterPro" id="IPR026881">
    <property type="entry name" value="WYL_dom"/>
</dbReference>
<protein>
    <submittedName>
        <fullName evidence="3">YafY family transcriptional regulator</fullName>
    </submittedName>
</protein>
<accession>A0A841TAR6</accession>
<dbReference type="InterPro" id="IPR036390">
    <property type="entry name" value="WH_DNA-bd_sf"/>
</dbReference>
<evidence type="ECO:0000259" key="1">
    <source>
        <dbReference type="Pfam" id="PF08279"/>
    </source>
</evidence>
<evidence type="ECO:0000313" key="4">
    <source>
        <dbReference type="Proteomes" id="UP000574133"/>
    </source>
</evidence>
<evidence type="ECO:0000313" key="3">
    <source>
        <dbReference type="EMBL" id="MBB6677125.1"/>
    </source>
</evidence>
<dbReference type="RefSeq" id="WP_185178411.1">
    <property type="nucleotide sequence ID" value="NZ_CBCSEP010000001.1"/>
</dbReference>
<dbReference type="AlphaFoldDB" id="A0A841TAR6"/>
<proteinExistence type="predicted"/>
<dbReference type="PROSITE" id="PS52050">
    <property type="entry name" value="WYL"/>
    <property type="match status" value="1"/>
</dbReference>
<evidence type="ECO:0000259" key="2">
    <source>
        <dbReference type="Pfam" id="PF13280"/>
    </source>
</evidence>
<dbReference type="InterPro" id="IPR036388">
    <property type="entry name" value="WH-like_DNA-bd_sf"/>
</dbReference>
<name>A0A841TAR6_9BACL</name>
<dbReference type="Proteomes" id="UP000574133">
    <property type="component" value="Unassembled WGS sequence"/>
</dbReference>